<evidence type="ECO:0000259" key="2">
    <source>
        <dbReference type="PROSITE" id="PS50089"/>
    </source>
</evidence>
<evidence type="ECO:0000256" key="1">
    <source>
        <dbReference type="PROSITE-ProRule" id="PRU00175"/>
    </source>
</evidence>
<keyword evidence="4" id="KW-1185">Reference proteome</keyword>
<dbReference type="AlphaFoldDB" id="A0A6A4GH37"/>
<sequence length="198" mass="20988">MTFYPLISLSISRISCRRTSDYSDHGEIKSREVCEDSDLYSSGTFEALNGGTLNGGTCLVAVPDARSCLRTSPRSLSASSNASFKVSTPIPTPLETCIPKSCSICACKPPTLTRLAILAPCGHALRCSCLTSSLIIGGEKDMECVGCRGKVANFKLVSIAADERGSAKSTTTANTTSSKPRVRVFDHMLSAPNGDHFV</sequence>
<dbReference type="Proteomes" id="UP000799118">
    <property type="component" value="Unassembled WGS sequence"/>
</dbReference>
<name>A0A6A4GH37_9AGAR</name>
<dbReference type="PROSITE" id="PS50089">
    <property type="entry name" value="ZF_RING_2"/>
    <property type="match status" value="1"/>
</dbReference>
<dbReference type="EMBL" id="ML770082">
    <property type="protein sequence ID" value="KAE9384780.1"/>
    <property type="molecule type" value="Genomic_DNA"/>
</dbReference>
<evidence type="ECO:0000313" key="3">
    <source>
        <dbReference type="EMBL" id="KAE9384780.1"/>
    </source>
</evidence>
<proteinExistence type="predicted"/>
<evidence type="ECO:0000313" key="4">
    <source>
        <dbReference type="Proteomes" id="UP000799118"/>
    </source>
</evidence>
<dbReference type="InterPro" id="IPR001841">
    <property type="entry name" value="Znf_RING"/>
</dbReference>
<gene>
    <name evidence="3" type="ORF">BT96DRAFT_632905</name>
</gene>
<protein>
    <recommendedName>
        <fullName evidence="2">RING-type domain-containing protein</fullName>
    </recommendedName>
</protein>
<accession>A0A6A4GH37</accession>
<reference evidence="3" key="1">
    <citation type="journal article" date="2019" name="Environ. Microbiol.">
        <title>Fungal ecological strategies reflected in gene transcription - a case study of two litter decomposers.</title>
        <authorList>
            <person name="Barbi F."/>
            <person name="Kohler A."/>
            <person name="Barry K."/>
            <person name="Baskaran P."/>
            <person name="Daum C."/>
            <person name="Fauchery L."/>
            <person name="Ihrmark K."/>
            <person name="Kuo A."/>
            <person name="LaButti K."/>
            <person name="Lipzen A."/>
            <person name="Morin E."/>
            <person name="Grigoriev I.V."/>
            <person name="Henrissat B."/>
            <person name="Lindahl B."/>
            <person name="Martin F."/>
        </authorList>
    </citation>
    <scope>NUCLEOTIDE SEQUENCE</scope>
    <source>
        <strain evidence="3">JB14</strain>
    </source>
</reference>
<feature type="domain" description="RING-type" evidence="2">
    <location>
        <begin position="102"/>
        <end position="148"/>
    </location>
</feature>
<organism evidence="3 4">
    <name type="scientific">Gymnopus androsaceus JB14</name>
    <dbReference type="NCBI Taxonomy" id="1447944"/>
    <lineage>
        <taxon>Eukaryota</taxon>
        <taxon>Fungi</taxon>
        <taxon>Dikarya</taxon>
        <taxon>Basidiomycota</taxon>
        <taxon>Agaricomycotina</taxon>
        <taxon>Agaricomycetes</taxon>
        <taxon>Agaricomycetidae</taxon>
        <taxon>Agaricales</taxon>
        <taxon>Marasmiineae</taxon>
        <taxon>Omphalotaceae</taxon>
        <taxon>Gymnopus</taxon>
    </lineage>
</organism>
<keyword evidence="1" id="KW-0862">Zinc</keyword>
<keyword evidence="1" id="KW-0479">Metal-binding</keyword>
<dbReference type="GO" id="GO:0008270">
    <property type="term" value="F:zinc ion binding"/>
    <property type="evidence" value="ECO:0007669"/>
    <property type="project" value="UniProtKB-KW"/>
</dbReference>
<keyword evidence="1" id="KW-0863">Zinc-finger</keyword>